<proteinExistence type="predicted"/>
<sequence length="54" mass="5899">MFGKPTNDIVIDEVDRDTGATKPSREMTSRGRVAPNGQRRISLSGKVVSELIDP</sequence>
<evidence type="ECO:0000256" key="1">
    <source>
        <dbReference type="SAM" id="MobiDB-lite"/>
    </source>
</evidence>
<protein>
    <submittedName>
        <fullName evidence="2">Uncharacterized protein</fullName>
    </submittedName>
</protein>
<dbReference type="EMBL" id="AGVV01000136">
    <property type="protein sequence ID" value="EHK73511.1"/>
    <property type="molecule type" value="Genomic_DNA"/>
</dbReference>
<organism evidence="2 3">
    <name type="scientific">Sinorhizobium meliloti CCNWSX0020</name>
    <dbReference type="NCBI Taxonomy" id="1107881"/>
    <lineage>
        <taxon>Bacteria</taxon>
        <taxon>Pseudomonadati</taxon>
        <taxon>Pseudomonadota</taxon>
        <taxon>Alphaproteobacteria</taxon>
        <taxon>Hyphomicrobiales</taxon>
        <taxon>Rhizobiaceae</taxon>
        <taxon>Sinorhizobium/Ensifer group</taxon>
        <taxon>Sinorhizobium</taxon>
    </lineage>
</organism>
<evidence type="ECO:0000313" key="2">
    <source>
        <dbReference type="EMBL" id="EHK73511.1"/>
    </source>
</evidence>
<reference evidence="2 3" key="1">
    <citation type="journal article" date="2012" name="J. Bacteriol.">
        <title>Draft Genome Sequence of Sinorhizobium meliloti CCNWSX0020, a Nitrogen-Fixing Symbiont with Copper Tolerance Capability Isolated from Lead-Zinc Mine Tailings.</title>
        <authorList>
            <person name="Li Z."/>
            <person name="Ma Z."/>
            <person name="Hao X."/>
            <person name="Wei G."/>
        </authorList>
    </citation>
    <scope>NUCLEOTIDE SEQUENCE [LARGE SCALE GENOMIC DNA]</scope>
    <source>
        <strain evidence="2 3">CCNWSX0020</strain>
    </source>
</reference>
<dbReference type="AlphaFoldDB" id="H0GAZ6"/>
<gene>
    <name evidence="2" type="ORF">SM0020_33543</name>
</gene>
<feature type="region of interest" description="Disordered" evidence="1">
    <location>
        <begin position="15"/>
        <end position="35"/>
    </location>
</feature>
<name>H0GAZ6_RHIML</name>
<feature type="compositionally biased region" description="Basic and acidic residues" evidence="1">
    <location>
        <begin position="16"/>
        <end position="29"/>
    </location>
</feature>
<accession>H0GAZ6</accession>
<dbReference type="Proteomes" id="UP000004038">
    <property type="component" value="Unassembled WGS sequence"/>
</dbReference>
<evidence type="ECO:0000313" key="3">
    <source>
        <dbReference type="Proteomes" id="UP000004038"/>
    </source>
</evidence>